<dbReference type="GO" id="GO:0005524">
    <property type="term" value="F:ATP binding"/>
    <property type="evidence" value="ECO:0007669"/>
    <property type="project" value="UniProtKB-UniRule"/>
</dbReference>
<organism evidence="5 6">
    <name type="scientific">Elysia chlorotica</name>
    <name type="common">Eastern emerald elysia</name>
    <name type="synonym">Sea slug</name>
    <dbReference type="NCBI Taxonomy" id="188477"/>
    <lineage>
        <taxon>Eukaryota</taxon>
        <taxon>Metazoa</taxon>
        <taxon>Spiralia</taxon>
        <taxon>Lophotrochozoa</taxon>
        <taxon>Mollusca</taxon>
        <taxon>Gastropoda</taxon>
        <taxon>Heterobranchia</taxon>
        <taxon>Euthyneura</taxon>
        <taxon>Panpulmonata</taxon>
        <taxon>Sacoglossa</taxon>
        <taxon>Placobranchoidea</taxon>
        <taxon>Plakobranchidae</taxon>
        <taxon>Elysia</taxon>
    </lineage>
</organism>
<dbReference type="PROSITE" id="PS50011">
    <property type="entry name" value="PROTEIN_KINASE_DOM"/>
    <property type="match status" value="1"/>
</dbReference>
<dbReference type="PANTHER" id="PTHR24346:SF30">
    <property type="entry name" value="MATERNAL EMBRYONIC LEUCINE ZIPPER KINASE"/>
    <property type="match status" value="1"/>
</dbReference>
<evidence type="ECO:0000256" key="2">
    <source>
        <dbReference type="ARBA" id="ARBA00022840"/>
    </source>
</evidence>
<feature type="non-terminal residue" evidence="5">
    <location>
        <position position="1"/>
    </location>
</feature>
<evidence type="ECO:0000256" key="3">
    <source>
        <dbReference type="PROSITE-ProRule" id="PRU10141"/>
    </source>
</evidence>
<sequence>GYRLDKCIGQGSFGDVYAVTSIIDGQSWAVKRLVARRNIEEDSYAIGEITALASIHHPTVVRLHEVLLSRRLACLVMELAPAGNLEMFVQLSYKSNRNTSNDKTPSGESFSQILSALNFCHSMDLAHRDINPSNVLIFNKNLVKLADFGLCFQCRDAGAKDTSSDSMLKCSDYLGNDHYLAPEVRRREPFYAMPADVWSLGCLLYFML</sequence>
<dbReference type="OrthoDB" id="541276at2759"/>
<reference evidence="5 6" key="1">
    <citation type="submission" date="2019-01" db="EMBL/GenBank/DDBJ databases">
        <title>A draft genome assembly of the solar-powered sea slug Elysia chlorotica.</title>
        <authorList>
            <person name="Cai H."/>
            <person name="Li Q."/>
            <person name="Fang X."/>
            <person name="Li J."/>
            <person name="Curtis N.E."/>
            <person name="Altenburger A."/>
            <person name="Shibata T."/>
            <person name="Feng M."/>
            <person name="Maeda T."/>
            <person name="Schwartz J.A."/>
            <person name="Shigenobu S."/>
            <person name="Lundholm N."/>
            <person name="Nishiyama T."/>
            <person name="Yang H."/>
            <person name="Hasebe M."/>
            <person name="Li S."/>
            <person name="Pierce S.K."/>
            <person name="Wang J."/>
        </authorList>
    </citation>
    <scope>NUCLEOTIDE SEQUENCE [LARGE SCALE GENOMIC DNA]</scope>
    <source>
        <strain evidence="5">EC2010</strain>
        <tissue evidence="5">Whole organism of an adult</tissue>
    </source>
</reference>
<evidence type="ECO:0000256" key="1">
    <source>
        <dbReference type="ARBA" id="ARBA00022741"/>
    </source>
</evidence>
<comment type="caution">
    <text evidence="5">The sequence shown here is derived from an EMBL/GenBank/DDBJ whole genome shotgun (WGS) entry which is preliminary data.</text>
</comment>
<keyword evidence="2 3" id="KW-0067">ATP-binding</keyword>
<dbReference type="EMBL" id="RQTK01000024">
    <property type="protein sequence ID" value="RUS90822.1"/>
    <property type="molecule type" value="Genomic_DNA"/>
</dbReference>
<dbReference type="PANTHER" id="PTHR24346">
    <property type="entry name" value="MAP/MICROTUBULE AFFINITY-REGULATING KINASE"/>
    <property type="match status" value="1"/>
</dbReference>
<evidence type="ECO:0000259" key="4">
    <source>
        <dbReference type="PROSITE" id="PS50011"/>
    </source>
</evidence>
<dbReference type="AlphaFoldDB" id="A0A433UAK3"/>
<dbReference type="GO" id="GO:0004674">
    <property type="term" value="F:protein serine/threonine kinase activity"/>
    <property type="evidence" value="ECO:0007669"/>
    <property type="project" value="TreeGrafter"/>
</dbReference>
<dbReference type="SUPFAM" id="SSF56112">
    <property type="entry name" value="Protein kinase-like (PK-like)"/>
    <property type="match status" value="1"/>
</dbReference>
<keyword evidence="1 3" id="KW-0547">Nucleotide-binding</keyword>
<dbReference type="InterPro" id="IPR011009">
    <property type="entry name" value="Kinase-like_dom_sf"/>
</dbReference>
<dbReference type="InterPro" id="IPR000719">
    <property type="entry name" value="Prot_kinase_dom"/>
</dbReference>
<dbReference type="PROSITE" id="PS00107">
    <property type="entry name" value="PROTEIN_KINASE_ATP"/>
    <property type="match status" value="1"/>
</dbReference>
<dbReference type="STRING" id="188477.A0A433UAK3"/>
<dbReference type="InterPro" id="IPR017441">
    <property type="entry name" value="Protein_kinase_ATP_BS"/>
</dbReference>
<gene>
    <name evidence="5" type="ORF">EGW08_001441</name>
</gene>
<keyword evidence="6" id="KW-1185">Reference proteome</keyword>
<feature type="non-terminal residue" evidence="5">
    <location>
        <position position="208"/>
    </location>
</feature>
<feature type="domain" description="Protein kinase" evidence="4">
    <location>
        <begin position="2"/>
        <end position="208"/>
    </location>
</feature>
<name>A0A433UAK3_ELYCH</name>
<dbReference type="Proteomes" id="UP000271974">
    <property type="component" value="Unassembled WGS sequence"/>
</dbReference>
<dbReference type="GO" id="GO:0035556">
    <property type="term" value="P:intracellular signal transduction"/>
    <property type="evidence" value="ECO:0007669"/>
    <property type="project" value="TreeGrafter"/>
</dbReference>
<proteinExistence type="predicted"/>
<dbReference type="Gene3D" id="1.10.510.10">
    <property type="entry name" value="Transferase(Phosphotransferase) domain 1"/>
    <property type="match status" value="1"/>
</dbReference>
<protein>
    <recommendedName>
        <fullName evidence="4">Protein kinase domain-containing protein</fullName>
    </recommendedName>
</protein>
<feature type="binding site" evidence="3">
    <location>
        <position position="31"/>
    </location>
    <ligand>
        <name>ATP</name>
        <dbReference type="ChEBI" id="CHEBI:30616"/>
    </ligand>
</feature>
<dbReference type="GO" id="GO:0005737">
    <property type="term" value="C:cytoplasm"/>
    <property type="evidence" value="ECO:0007669"/>
    <property type="project" value="TreeGrafter"/>
</dbReference>
<evidence type="ECO:0000313" key="5">
    <source>
        <dbReference type="EMBL" id="RUS90822.1"/>
    </source>
</evidence>
<evidence type="ECO:0000313" key="6">
    <source>
        <dbReference type="Proteomes" id="UP000271974"/>
    </source>
</evidence>
<dbReference type="Pfam" id="PF00069">
    <property type="entry name" value="Pkinase"/>
    <property type="match status" value="1"/>
</dbReference>
<accession>A0A433UAK3</accession>